<evidence type="ECO:0000256" key="5">
    <source>
        <dbReference type="ARBA" id="ARBA00022729"/>
    </source>
</evidence>
<sequence>MHSQILANLFTKLILIAIFTFGSANRTSEKAKEFRDLCAIYKILSAVPHEPKMAPIGSAKAPETAKKRMKTILAKIITINLTATEPQMTEALNAKEKCGTAAKLQEENSPVKNLFAGIDSKLLDTMIKDYNDLQDNSEKLKAFNAEYGVPLSESKKQIIRPKLTRLANAAADVNTRITTLNTTITTSSLQTRWTLLGGLYSHGATPTINSPTDPAAALTEIPTTQFSWADSSNRTATCKKVTETAAHAGNALATDLFCLCFVANSTQIDACGTQPVVSGRLQQKLRPTSASSKRIQSASRLV</sequence>
<reference evidence="11" key="1">
    <citation type="submission" date="2013-02" db="EMBL/GenBank/DDBJ databases">
        <authorList>
            <person name="Cross G.A.M."/>
            <person name="Kim H.-S."/>
            <person name="Wickstead B."/>
        </authorList>
    </citation>
    <scope>NUCLEOTIDE SEQUENCE</scope>
    <source>
        <strain evidence="11">Lister 427</strain>
    </source>
</reference>
<evidence type="ECO:0000256" key="3">
    <source>
        <dbReference type="ARBA" id="ARBA00022475"/>
    </source>
</evidence>
<dbReference type="GO" id="GO:0005886">
    <property type="term" value="C:plasma membrane"/>
    <property type="evidence" value="ECO:0007669"/>
    <property type="project" value="UniProtKB-SubCell"/>
</dbReference>
<evidence type="ECO:0000256" key="1">
    <source>
        <dbReference type="ARBA" id="ARBA00002523"/>
    </source>
</evidence>
<feature type="domain" description="Trypanosome variant surface glycoprotein B-type N-terminal" evidence="10">
    <location>
        <begin position="22"/>
        <end position="274"/>
    </location>
</feature>
<evidence type="ECO:0000256" key="4">
    <source>
        <dbReference type="ARBA" id="ARBA00022622"/>
    </source>
</evidence>
<keyword evidence="6" id="KW-0472">Membrane</keyword>
<proteinExistence type="predicted"/>
<evidence type="ECO:0000259" key="10">
    <source>
        <dbReference type="Pfam" id="PF13206"/>
    </source>
</evidence>
<evidence type="ECO:0000256" key="6">
    <source>
        <dbReference type="ARBA" id="ARBA00023136"/>
    </source>
</evidence>
<dbReference type="EMBL" id="KC613241">
    <property type="protein sequence ID" value="AGH60672.1"/>
    <property type="molecule type" value="Genomic_DNA"/>
</dbReference>
<evidence type="ECO:0000256" key="8">
    <source>
        <dbReference type="ARBA" id="ARBA00023288"/>
    </source>
</evidence>
<organism evidence="11">
    <name type="scientific">Trypanosoma brucei</name>
    <dbReference type="NCBI Taxonomy" id="5691"/>
    <lineage>
        <taxon>Eukaryota</taxon>
        <taxon>Discoba</taxon>
        <taxon>Euglenozoa</taxon>
        <taxon>Kinetoplastea</taxon>
        <taxon>Metakinetoplastina</taxon>
        <taxon>Trypanosomatida</taxon>
        <taxon>Trypanosomatidae</taxon>
        <taxon>Trypanosoma</taxon>
    </lineage>
</organism>
<dbReference type="VEuPathDB" id="TriTrypDB:Tb427_000595600"/>
<name>M4T0X7_9TRYP</name>
<keyword evidence="5 9" id="KW-0732">Signal</keyword>
<evidence type="ECO:0000256" key="2">
    <source>
        <dbReference type="ARBA" id="ARBA00004609"/>
    </source>
</evidence>
<comment type="function">
    <text evidence="1">VSG forms a coat on the surface of the parasite. The trypanosome evades the immune response of the host by expressing a series of antigenically distinct VSGs from an estimated 1000 VSG genes.</text>
</comment>
<reference evidence="11" key="2">
    <citation type="journal article" date="2014" name="Mol. Biochem. Parasitol.">
        <title>Capturing the variant surface glycoprotein repertoire (the VSGnome) of Trypanosoma brucei Lister 427.</title>
        <authorList>
            <person name="Cross G.A."/>
            <person name="Kim H.S."/>
            <person name="Wickstead B."/>
        </authorList>
    </citation>
    <scope>NUCLEOTIDE SEQUENCE</scope>
    <source>
        <strain evidence="11">Lister 427</strain>
    </source>
</reference>
<dbReference type="Pfam" id="PF13206">
    <property type="entry name" value="VSG_B"/>
    <property type="match status" value="1"/>
</dbReference>
<keyword evidence="8" id="KW-0449">Lipoprotein</keyword>
<dbReference type="InterPro" id="IPR025932">
    <property type="entry name" value="Trypano_VSG_B_N_dom"/>
</dbReference>
<dbReference type="VEuPathDB" id="TriTrypDB:Tb11.v5.1047"/>
<protein>
    <submittedName>
        <fullName evidence="11">Variant surface glycoprotein 1762</fullName>
    </submittedName>
</protein>
<dbReference type="AlphaFoldDB" id="M4T0X7"/>
<comment type="subcellular location">
    <subcellularLocation>
        <location evidence="2">Cell membrane</location>
        <topology evidence="2">Lipid-anchor</topology>
        <topology evidence="2">GPI-anchor</topology>
    </subcellularLocation>
</comment>
<keyword evidence="4" id="KW-0336">GPI-anchor</keyword>
<evidence type="ECO:0000256" key="9">
    <source>
        <dbReference type="SAM" id="SignalP"/>
    </source>
</evidence>
<feature type="signal peptide" evidence="9">
    <location>
        <begin position="1"/>
        <end position="24"/>
    </location>
</feature>
<accession>M4T0X7</accession>
<keyword evidence="7" id="KW-0325">Glycoprotein</keyword>
<evidence type="ECO:0000256" key="7">
    <source>
        <dbReference type="ARBA" id="ARBA00023180"/>
    </source>
</evidence>
<dbReference type="GO" id="GO:0098552">
    <property type="term" value="C:side of membrane"/>
    <property type="evidence" value="ECO:0007669"/>
    <property type="project" value="UniProtKB-KW"/>
</dbReference>
<feature type="chain" id="PRO_5004057947" evidence="9">
    <location>
        <begin position="25"/>
        <end position="302"/>
    </location>
</feature>
<keyword evidence="3" id="KW-1003">Cell membrane</keyword>
<evidence type="ECO:0000313" key="11">
    <source>
        <dbReference type="EMBL" id="AGH60672.1"/>
    </source>
</evidence>